<evidence type="ECO:0000313" key="4">
    <source>
        <dbReference type="Proteomes" id="UP000297031"/>
    </source>
</evidence>
<feature type="chain" id="PRO_5020391797" evidence="1">
    <location>
        <begin position="21"/>
        <end position="558"/>
    </location>
</feature>
<dbReference type="PANTHER" id="PTHR21666:SF285">
    <property type="entry name" value="M23 FAMILY METALLOPEPTIDASE"/>
    <property type="match status" value="1"/>
</dbReference>
<dbReference type="KEGG" id="mgod:E7746_07205"/>
<dbReference type="GO" id="GO:0004222">
    <property type="term" value="F:metalloendopeptidase activity"/>
    <property type="evidence" value="ECO:0007669"/>
    <property type="project" value="TreeGrafter"/>
</dbReference>
<accession>A0A4P7VIK3</accession>
<gene>
    <name evidence="3" type="ORF">E7746_07205</name>
</gene>
<evidence type="ECO:0000259" key="2">
    <source>
        <dbReference type="Pfam" id="PF01551"/>
    </source>
</evidence>
<name>A0A4P7VIK3_9BACT</name>
<dbReference type="EMBL" id="CP039393">
    <property type="protein sequence ID" value="QCD35690.1"/>
    <property type="molecule type" value="Genomic_DNA"/>
</dbReference>
<keyword evidence="4" id="KW-1185">Reference proteome</keyword>
<dbReference type="AlphaFoldDB" id="A0A4P7VIK3"/>
<organism evidence="3 4">
    <name type="scientific">Muribaculum gordoncarteri</name>
    <dbReference type="NCBI Taxonomy" id="2530390"/>
    <lineage>
        <taxon>Bacteria</taxon>
        <taxon>Pseudomonadati</taxon>
        <taxon>Bacteroidota</taxon>
        <taxon>Bacteroidia</taxon>
        <taxon>Bacteroidales</taxon>
        <taxon>Muribaculaceae</taxon>
        <taxon>Muribaculum</taxon>
    </lineage>
</organism>
<dbReference type="Gene3D" id="2.70.70.10">
    <property type="entry name" value="Glucose Permease (Domain IIA)"/>
    <property type="match status" value="1"/>
</dbReference>
<feature type="signal peptide" evidence="1">
    <location>
        <begin position="1"/>
        <end position="20"/>
    </location>
</feature>
<dbReference type="PANTHER" id="PTHR21666">
    <property type="entry name" value="PEPTIDASE-RELATED"/>
    <property type="match status" value="1"/>
</dbReference>
<dbReference type="Proteomes" id="UP000297031">
    <property type="component" value="Chromosome"/>
</dbReference>
<feature type="domain" description="M23ase beta-sheet core" evidence="2">
    <location>
        <begin position="49"/>
        <end position="116"/>
    </location>
</feature>
<dbReference type="Pfam" id="PF01551">
    <property type="entry name" value="Peptidase_M23"/>
    <property type="match status" value="1"/>
</dbReference>
<dbReference type="CDD" id="cd12797">
    <property type="entry name" value="M23_peptidase"/>
    <property type="match status" value="1"/>
</dbReference>
<dbReference type="OrthoDB" id="9810477at2"/>
<dbReference type="InterPro" id="IPR016047">
    <property type="entry name" value="M23ase_b-sheet_dom"/>
</dbReference>
<protein>
    <submittedName>
        <fullName evidence="3">M23 family metallopeptidase</fullName>
    </submittedName>
</protein>
<proteinExistence type="predicted"/>
<dbReference type="InterPro" id="IPR011055">
    <property type="entry name" value="Dup_hybrid_motif"/>
</dbReference>
<keyword evidence="1" id="KW-0732">Signal</keyword>
<evidence type="ECO:0000313" key="3">
    <source>
        <dbReference type="EMBL" id="QCD35690.1"/>
    </source>
</evidence>
<dbReference type="SUPFAM" id="SSF51261">
    <property type="entry name" value="Duplicated hybrid motif"/>
    <property type="match status" value="1"/>
</dbReference>
<reference evidence="3 4" key="1">
    <citation type="submission" date="2019-02" db="EMBL/GenBank/DDBJ databases">
        <title>Isolation and identification of novel species under the genus Muribaculum.</title>
        <authorList>
            <person name="Miyake S."/>
            <person name="Ding Y."/>
            <person name="Low A."/>
            <person name="Soh M."/>
            <person name="Seedorf H."/>
        </authorList>
    </citation>
    <scope>NUCLEOTIDE SEQUENCE [LARGE SCALE GENOMIC DNA]</scope>
    <source>
        <strain evidence="3 4">TLL-A4</strain>
    </source>
</reference>
<sequence length="558" mass="61701">MICKIFSLLTAAAITLPASAQSTEVQLAKPLNIPLYLSGNFGELRSNHFHSGLDFKTQGRTGIPVHSADDGYVSRIVVSPWGFGRAIYITHPATGLTTVYGHLSSFSPKIDNPVRKLQYEKESFAVDLEFAPDEIPVKRGEQIALSGNSGSSGGPHLHMDVRDTKTEEALDPMPYFKQYITDKVAPELRSLALYPVNGEGVVNGGSSPVTHSPQQASVPFKAWGKVTPAIKAYDKMSGTSNIYGVKYLTLTVDGNPVYKRVIDRFSFDNTRGINTIVDYAGVVRNNSWMMTSRVAAARPLGDMIEAVDNGVLDINEERDYKCVWILEDEHGNTRRVPFTITGVRHDIPEAVHKGDMLSWKGNNVYSGNGIKASFPAGTFYDDIYLKVTSEPIAGYVTDRFTVGDTTIPVSGEYTIEIDIDRDTVPDKNKYCLVRIDGKRRSAVDAKYVDGKMQGTPNRLGSFAVTTDTRPPVIKPEAPANWGKRGRVSYIISDNLSGITEYRGEIDGKWAMFELDGKTGRLSFTMDPSRFTRNTNHEVVLKVTDRCGNTSEHKSNFRW</sequence>
<evidence type="ECO:0000256" key="1">
    <source>
        <dbReference type="SAM" id="SignalP"/>
    </source>
</evidence>
<dbReference type="RefSeq" id="WP_136410333.1">
    <property type="nucleotide sequence ID" value="NZ_CP039393.1"/>
</dbReference>
<dbReference type="InterPro" id="IPR050570">
    <property type="entry name" value="Cell_wall_metabolism_enzyme"/>
</dbReference>